<dbReference type="InterPro" id="IPR037522">
    <property type="entry name" value="HD_GYP_dom"/>
</dbReference>
<dbReference type="Gene3D" id="3.30.565.10">
    <property type="entry name" value="Histidine kinase-like ATPase, C-terminal domain"/>
    <property type="match status" value="1"/>
</dbReference>
<dbReference type="RefSeq" id="WP_204501971.1">
    <property type="nucleotide sequence ID" value="NZ_JAFBDR010000030.1"/>
</dbReference>
<dbReference type="InterPro" id="IPR036890">
    <property type="entry name" value="HATPase_C_sf"/>
</dbReference>
<feature type="domain" description="HD-GYP" evidence="2">
    <location>
        <begin position="223"/>
        <end position="413"/>
    </location>
</feature>
<feature type="transmembrane region" description="Helical" evidence="1">
    <location>
        <begin position="6"/>
        <end position="25"/>
    </location>
</feature>
<feature type="transmembrane region" description="Helical" evidence="1">
    <location>
        <begin position="174"/>
        <end position="191"/>
    </location>
</feature>
<dbReference type="NCBIfam" id="TIGR00277">
    <property type="entry name" value="HDIG"/>
    <property type="match status" value="1"/>
</dbReference>
<dbReference type="InterPro" id="IPR003594">
    <property type="entry name" value="HATPase_dom"/>
</dbReference>
<dbReference type="Pfam" id="PF13581">
    <property type="entry name" value="HATPase_c_2"/>
    <property type="match status" value="1"/>
</dbReference>
<dbReference type="InterPro" id="IPR003607">
    <property type="entry name" value="HD/PDEase_dom"/>
</dbReference>
<evidence type="ECO:0000313" key="3">
    <source>
        <dbReference type="EMBL" id="MBM7573321.1"/>
    </source>
</evidence>
<dbReference type="EMBL" id="JAFBDR010000030">
    <property type="protein sequence ID" value="MBM7573321.1"/>
    <property type="molecule type" value="Genomic_DNA"/>
</dbReference>
<feature type="transmembrane region" description="Helical" evidence="1">
    <location>
        <begin position="135"/>
        <end position="154"/>
    </location>
</feature>
<accession>A0ABS2N5B8</accession>
<dbReference type="InterPro" id="IPR006675">
    <property type="entry name" value="HDIG_dom"/>
</dbReference>
<dbReference type="SUPFAM" id="SSF109604">
    <property type="entry name" value="HD-domain/PDEase-like"/>
    <property type="match status" value="1"/>
</dbReference>
<evidence type="ECO:0000259" key="2">
    <source>
        <dbReference type="PROSITE" id="PS51832"/>
    </source>
</evidence>
<dbReference type="PANTHER" id="PTHR45228">
    <property type="entry name" value="CYCLIC DI-GMP PHOSPHODIESTERASE TM_0186-RELATED"/>
    <property type="match status" value="1"/>
</dbReference>
<dbReference type="CDD" id="cd16936">
    <property type="entry name" value="HATPase_RsbW-like"/>
    <property type="match status" value="1"/>
</dbReference>
<keyword evidence="1" id="KW-1133">Transmembrane helix</keyword>
<dbReference type="Proteomes" id="UP001296943">
    <property type="component" value="Unassembled WGS sequence"/>
</dbReference>
<gene>
    <name evidence="3" type="ORF">JOC48_003883</name>
</gene>
<name>A0ABS2N5B8_9BACI</name>
<evidence type="ECO:0000313" key="4">
    <source>
        <dbReference type="Proteomes" id="UP001296943"/>
    </source>
</evidence>
<protein>
    <submittedName>
        <fullName evidence="3">Nucleotidyltransferase with HDIG domain</fullName>
    </submittedName>
</protein>
<dbReference type="CDD" id="cd00077">
    <property type="entry name" value="HDc"/>
    <property type="match status" value="1"/>
</dbReference>
<feature type="transmembrane region" description="Helical" evidence="1">
    <location>
        <begin position="32"/>
        <end position="50"/>
    </location>
</feature>
<proteinExistence type="predicted"/>
<keyword evidence="1" id="KW-0812">Transmembrane</keyword>
<keyword evidence="1" id="KW-0472">Membrane</keyword>
<organism evidence="3 4">
    <name type="scientific">Aquibacillus albus</name>
    <dbReference type="NCBI Taxonomy" id="1168171"/>
    <lineage>
        <taxon>Bacteria</taxon>
        <taxon>Bacillati</taxon>
        <taxon>Bacillota</taxon>
        <taxon>Bacilli</taxon>
        <taxon>Bacillales</taxon>
        <taxon>Bacillaceae</taxon>
        <taxon>Aquibacillus</taxon>
    </lineage>
</organism>
<dbReference type="PANTHER" id="PTHR45228:SF4">
    <property type="entry name" value="LIPOPROTEIN"/>
    <property type="match status" value="1"/>
</dbReference>
<dbReference type="InterPro" id="IPR052020">
    <property type="entry name" value="Cyclic_di-GMP/3'3'-cGAMP_PDE"/>
</dbReference>
<comment type="caution">
    <text evidence="3">The sequence shown here is derived from an EMBL/GenBank/DDBJ whole genome shotgun (WGS) entry which is preliminary data.</text>
</comment>
<evidence type="ECO:0000256" key="1">
    <source>
        <dbReference type="SAM" id="Phobius"/>
    </source>
</evidence>
<reference evidence="3 4" key="1">
    <citation type="submission" date="2021-01" db="EMBL/GenBank/DDBJ databases">
        <title>Genomic Encyclopedia of Type Strains, Phase IV (KMG-IV): sequencing the most valuable type-strain genomes for metagenomic binning, comparative biology and taxonomic classification.</title>
        <authorList>
            <person name="Goeker M."/>
        </authorList>
    </citation>
    <scope>NUCLEOTIDE SEQUENCE [LARGE SCALE GENOMIC DNA]</scope>
    <source>
        <strain evidence="3 4">DSM 23711</strain>
    </source>
</reference>
<dbReference type="PROSITE" id="PS51832">
    <property type="entry name" value="HD_GYP"/>
    <property type="match status" value="1"/>
</dbReference>
<dbReference type="Pfam" id="PF13487">
    <property type="entry name" value="HD_5"/>
    <property type="match status" value="1"/>
</dbReference>
<keyword evidence="4" id="KW-1185">Reference proteome</keyword>
<dbReference type="SUPFAM" id="SSF55874">
    <property type="entry name" value="ATPase domain of HSP90 chaperone/DNA topoisomerase II/histidine kinase"/>
    <property type="match status" value="1"/>
</dbReference>
<feature type="transmembrane region" description="Helical" evidence="1">
    <location>
        <begin position="62"/>
        <end position="87"/>
    </location>
</feature>
<sequence length="702" mass="80077">MPSNLRIYLYAVIVGGMSLLPFSIFQIDSTSILFIVVIGIIAGLLDRFLIELPNGTFFSGTLAFTATTLIYIGIHEAILVEFIAFLISTPFFNRNWIKSLYNLSQYMLCTWVSGLILLLIGGQIGIFTFYDIPRILMIMASYQILNTAMLSVILSVLQKRRFTEVFIATIEDSFFGYISNAIIGVFLYYLYPLVNLTTFFITSLFIAITLLVLRYSFGLFIKLRKTYLATLEKITFLKEMKMNAVKEGHANRVGQIARELAERLKLSQEEVDNIHYAALLHDIGKDYLSESLFKKKSTRTLEEESENQRHVEIGAQMVQEIHGLTKTSNFILYHHEHWDGSGYPLGKKGDDIPLGARIISLANQYDHILSDNKILDKKKTFEKKAGTILDPTLVDLFVSYSAFSVDEHFVNNDNLQDTLLEKVVIEQTKKKFEESILLREFGDNINGKYTNGQFYDHLNQPIKIPAQPLVLQLIEQSNKTRNKVRDFIEDTESGKIFDVYCIPVDDGVHIMLFDVTHILEYEKDQEKRVRKLYRDVIYSATQGKLLIEDSDNVSDISGELLIEHKIKELHDVTQSRMEVQSVLEKENIPKKEAFSILLCLSEVTTNVLKHANDGCLKLYKEGNLLKIHVKDTGDGIKLEDLPKTTLLVGYSSRKSLGQGFNILLKFMERVILNTSSQGTTIILEKKLEQNEEKVLDKNNTVS</sequence>
<dbReference type="Gene3D" id="1.10.3210.10">
    <property type="entry name" value="Hypothetical protein af1432"/>
    <property type="match status" value="1"/>
</dbReference>
<feature type="transmembrane region" description="Helical" evidence="1">
    <location>
        <begin position="197"/>
        <end position="217"/>
    </location>
</feature>
<feature type="transmembrane region" description="Helical" evidence="1">
    <location>
        <begin position="108"/>
        <end position="129"/>
    </location>
</feature>